<feature type="transmembrane region" description="Helical" evidence="9">
    <location>
        <begin position="126"/>
        <end position="148"/>
    </location>
</feature>
<dbReference type="Proteomes" id="UP000230069">
    <property type="component" value="Unassembled WGS sequence"/>
</dbReference>
<evidence type="ECO:0000259" key="10">
    <source>
        <dbReference type="Pfam" id="PF13813"/>
    </source>
</evidence>
<organism evidence="11 12">
    <name type="scientific">Aquilegia coerulea</name>
    <name type="common">Rocky mountain columbine</name>
    <dbReference type="NCBI Taxonomy" id="218851"/>
    <lineage>
        <taxon>Eukaryota</taxon>
        <taxon>Viridiplantae</taxon>
        <taxon>Streptophyta</taxon>
        <taxon>Embryophyta</taxon>
        <taxon>Tracheophyta</taxon>
        <taxon>Spermatophyta</taxon>
        <taxon>Magnoliopsida</taxon>
        <taxon>Ranunculales</taxon>
        <taxon>Ranunculaceae</taxon>
        <taxon>Thalictroideae</taxon>
        <taxon>Aquilegia</taxon>
    </lineage>
</organism>
<feature type="transmembrane region" description="Helical" evidence="9">
    <location>
        <begin position="242"/>
        <end position="264"/>
    </location>
</feature>
<reference evidence="11 12" key="1">
    <citation type="submission" date="2017-09" db="EMBL/GenBank/DDBJ databases">
        <title>WGS assembly of Aquilegia coerulea Goldsmith.</title>
        <authorList>
            <person name="Hodges S."/>
            <person name="Kramer E."/>
            <person name="Nordborg M."/>
            <person name="Tomkins J."/>
            <person name="Borevitz J."/>
            <person name="Derieg N."/>
            <person name="Yan J."/>
            <person name="Mihaltcheva S."/>
            <person name="Hayes R.D."/>
            <person name="Rokhsar D."/>
        </authorList>
    </citation>
    <scope>NUCLEOTIDE SEQUENCE [LARGE SCALE GENOMIC DNA]</scope>
    <source>
        <strain evidence="12">cv. Goldsmith</strain>
    </source>
</reference>
<name>A0A2G5D474_AQUCA</name>
<dbReference type="STRING" id="218851.A0A2G5D474"/>
<evidence type="ECO:0000313" key="12">
    <source>
        <dbReference type="Proteomes" id="UP000230069"/>
    </source>
</evidence>
<dbReference type="InterPro" id="IPR032805">
    <property type="entry name" value="Wax_synthase_dom"/>
</dbReference>
<evidence type="ECO:0000256" key="1">
    <source>
        <dbReference type="ARBA" id="ARBA00004141"/>
    </source>
</evidence>
<evidence type="ECO:0000256" key="6">
    <source>
        <dbReference type="ARBA" id="ARBA00022989"/>
    </source>
</evidence>
<evidence type="ECO:0000256" key="2">
    <source>
        <dbReference type="ARBA" id="ARBA00005179"/>
    </source>
</evidence>
<evidence type="ECO:0000256" key="7">
    <source>
        <dbReference type="ARBA" id="ARBA00023136"/>
    </source>
</evidence>
<accession>A0A2G5D474</accession>
<proteinExistence type="inferred from homology"/>
<keyword evidence="8" id="KW-0012">Acyltransferase</keyword>
<dbReference type="Pfam" id="PF13813">
    <property type="entry name" value="MBOAT_2"/>
    <property type="match status" value="1"/>
</dbReference>
<comment type="pathway">
    <text evidence="2">Secondary metabolite biosynthesis.</text>
</comment>
<keyword evidence="12" id="KW-1185">Reference proteome</keyword>
<evidence type="ECO:0000256" key="8">
    <source>
        <dbReference type="ARBA" id="ARBA00023315"/>
    </source>
</evidence>
<protein>
    <recommendedName>
        <fullName evidence="10">Wax synthase domain-containing protein</fullName>
    </recommendedName>
</protein>
<dbReference type="PANTHER" id="PTHR31595:SF57">
    <property type="entry name" value="OS04G0481900 PROTEIN"/>
    <property type="match status" value="1"/>
</dbReference>
<dbReference type="GO" id="GO:0006629">
    <property type="term" value="P:lipid metabolic process"/>
    <property type="evidence" value="ECO:0007669"/>
    <property type="project" value="InterPro"/>
</dbReference>
<dbReference type="PANTHER" id="PTHR31595">
    <property type="entry name" value="LONG-CHAIN-ALCOHOL O-FATTY-ACYLTRANSFERASE 3-RELATED"/>
    <property type="match status" value="1"/>
</dbReference>
<dbReference type="GO" id="GO:0016020">
    <property type="term" value="C:membrane"/>
    <property type="evidence" value="ECO:0007669"/>
    <property type="project" value="UniProtKB-SubCell"/>
</dbReference>
<sequence length="355" mass="41330">MDEELKLFFKVCGTVIISLSYSYLVSSTIPKGIMRLLTLVPIIFTFLVIPMFFSSVTLQLFSGLIIAWLANFKLLLFAFGKTPLSTNSSLTLLEFILTTSLPIWIKQHKSHTIKRKETSSFPIKTIYLIDSSVDYFTNIRGLIWLLLMYLYKYSEYMHPLVFRVVYSFHMNSCVVLMFRLPALMVRLLLRKELEPQFDNPHLSTSLQNFWGKRWNLMASRILRSTIYEPVRFHLSQLLGRRWALHPALLATFLVSGLMHEIIYYYAIRRWPTWEVLLFFTINGVLVSIEIEAKKVLGEKWSLQPGKSSMLTIGFLLVSTPWLCYSQLIKSGGVVKVLEEYVSLAKWAKHALRFIW</sequence>
<keyword evidence="5 9" id="KW-0812">Transmembrane</keyword>
<feature type="transmembrane region" description="Helical" evidence="9">
    <location>
        <begin position="32"/>
        <end position="53"/>
    </location>
</feature>
<dbReference type="InParanoid" id="A0A2G5D474"/>
<dbReference type="GO" id="GO:0008374">
    <property type="term" value="F:O-acyltransferase activity"/>
    <property type="evidence" value="ECO:0007669"/>
    <property type="project" value="InterPro"/>
</dbReference>
<evidence type="ECO:0000256" key="3">
    <source>
        <dbReference type="ARBA" id="ARBA00007282"/>
    </source>
</evidence>
<evidence type="ECO:0000256" key="9">
    <source>
        <dbReference type="SAM" id="Phobius"/>
    </source>
</evidence>
<comment type="similarity">
    <text evidence="3">Belongs to the wax synthase family.</text>
</comment>
<dbReference type="InterPro" id="IPR044851">
    <property type="entry name" value="Wax_synthase"/>
</dbReference>
<feature type="transmembrane region" description="Helical" evidence="9">
    <location>
        <begin position="168"/>
        <end position="189"/>
    </location>
</feature>
<feature type="transmembrane region" description="Helical" evidence="9">
    <location>
        <begin position="60"/>
        <end position="80"/>
    </location>
</feature>
<comment type="subcellular location">
    <subcellularLocation>
        <location evidence="1">Membrane</location>
        <topology evidence="1">Multi-pass membrane protein</topology>
    </subcellularLocation>
</comment>
<evidence type="ECO:0000256" key="5">
    <source>
        <dbReference type="ARBA" id="ARBA00022692"/>
    </source>
</evidence>
<keyword evidence="6 9" id="KW-1133">Transmembrane helix</keyword>
<keyword evidence="7 9" id="KW-0472">Membrane</keyword>
<feature type="transmembrane region" description="Helical" evidence="9">
    <location>
        <begin position="7"/>
        <end position="26"/>
    </location>
</feature>
<keyword evidence="4" id="KW-0808">Transferase</keyword>
<evidence type="ECO:0000313" key="11">
    <source>
        <dbReference type="EMBL" id="PIA38293.1"/>
    </source>
</evidence>
<dbReference type="OrthoDB" id="1077582at2759"/>
<evidence type="ECO:0000256" key="4">
    <source>
        <dbReference type="ARBA" id="ARBA00022679"/>
    </source>
</evidence>
<feature type="domain" description="Wax synthase" evidence="10">
    <location>
        <begin position="194"/>
        <end position="279"/>
    </location>
</feature>
<gene>
    <name evidence="11" type="ORF">AQUCO_02800163v1</name>
</gene>
<dbReference type="AlphaFoldDB" id="A0A2G5D474"/>
<dbReference type="EMBL" id="KZ305045">
    <property type="protein sequence ID" value="PIA38293.1"/>
    <property type="molecule type" value="Genomic_DNA"/>
</dbReference>